<dbReference type="EMBL" id="JACVVK020000618">
    <property type="protein sequence ID" value="KAK7462549.1"/>
    <property type="molecule type" value="Genomic_DNA"/>
</dbReference>
<organism evidence="1 2">
    <name type="scientific">Batillaria attramentaria</name>
    <dbReference type="NCBI Taxonomy" id="370345"/>
    <lineage>
        <taxon>Eukaryota</taxon>
        <taxon>Metazoa</taxon>
        <taxon>Spiralia</taxon>
        <taxon>Lophotrochozoa</taxon>
        <taxon>Mollusca</taxon>
        <taxon>Gastropoda</taxon>
        <taxon>Caenogastropoda</taxon>
        <taxon>Sorbeoconcha</taxon>
        <taxon>Cerithioidea</taxon>
        <taxon>Batillariidae</taxon>
        <taxon>Batillaria</taxon>
    </lineage>
</organism>
<reference evidence="1 2" key="1">
    <citation type="journal article" date="2023" name="Sci. Data">
        <title>Genome assembly of the Korean intertidal mud-creeper Batillaria attramentaria.</title>
        <authorList>
            <person name="Patra A.K."/>
            <person name="Ho P.T."/>
            <person name="Jun S."/>
            <person name="Lee S.J."/>
            <person name="Kim Y."/>
            <person name="Won Y.J."/>
        </authorList>
    </citation>
    <scope>NUCLEOTIDE SEQUENCE [LARGE SCALE GENOMIC DNA]</scope>
    <source>
        <strain evidence="1">Wonlab-2016</strain>
    </source>
</reference>
<proteinExistence type="predicted"/>
<evidence type="ECO:0000313" key="1">
    <source>
        <dbReference type="EMBL" id="KAK7462549.1"/>
    </source>
</evidence>
<comment type="caution">
    <text evidence="1">The sequence shown here is derived from an EMBL/GenBank/DDBJ whole genome shotgun (WGS) entry which is preliminary data.</text>
</comment>
<name>A0ABD0J5V6_9CAEN</name>
<dbReference type="Proteomes" id="UP001519460">
    <property type="component" value="Unassembled WGS sequence"/>
</dbReference>
<keyword evidence="2" id="KW-1185">Reference proteome</keyword>
<accession>A0ABD0J5V6</accession>
<protein>
    <submittedName>
        <fullName evidence="1">Uncharacterized protein</fullName>
    </submittedName>
</protein>
<sequence>MESFATVGPAFCWDDKTILGYDEESKSKIPDKQIILSKLTCRLLQIGDRWHDFSPESQPNGYNEVSPSVSRMFIVLFPDIQEHVV</sequence>
<evidence type="ECO:0000313" key="2">
    <source>
        <dbReference type="Proteomes" id="UP001519460"/>
    </source>
</evidence>
<gene>
    <name evidence="1" type="ORF">BaRGS_00038405</name>
</gene>
<dbReference type="AlphaFoldDB" id="A0ABD0J5V6"/>